<feature type="region of interest" description="Disordered" evidence="2">
    <location>
        <begin position="771"/>
        <end position="829"/>
    </location>
</feature>
<name>A0A4V1IX43_9FUNG</name>
<evidence type="ECO:0000313" key="5">
    <source>
        <dbReference type="Proteomes" id="UP000271241"/>
    </source>
</evidence>
<dbReference type="InterPro" id="IPR029191">
    <property type="entry name" value="Uds1"/>
</dbReference>
<feature type="region of interest" description="Disordered" evidence="2">
    <location>
        <begin position="582"/>
        <end position="627"/>
    </location>
</feature>
<dbReference type="OrthoDB" id="5569911at2759"/>
<feature type="coiled-coil region" evidence="1">
    <location>
        <begin position="150"/>
        <end position="184"/>
    </location>
</feature>
<organism evidence="4 5">
    <name type="scientific">Thamnocephalis sphaerospora</name>
    <dbReference type="NCBI Taxonomy" id="78915"/>
    <lineage>
        <taxon>Eukaryota</taxon>
        <taxon>Fungi</taxon>
        <taxon>Fungi incertae sedis</taxon>
        <taxon>Zoopagomycota</taxon>
        <taxon>Zoopagomycotina</taxon>
        <taxon>Zoopagomycetes</taxon>
        <taxon>Zoopagales</taxon>
        <taxon>Sigmoideomycetaceae</taxon>
        <taxon>Thamnocephalis</taxon>
    </lineage>
</organism>
<feature type="domain" description="Up-regulated during septation protein 1" evidence="3">
    <location>
        <begin position="2"/>
        <end position="83"/>
    </location>
</feature>
<protein>
    <recommendedName>
        <fullName evidence="3">Up-regulated during septation protein 1 domain-containing protein</fullName>
    </recommendedName>
</protein>
<feature type="compositionally biased region" description="Polar residues" evidence="2">
    <location>
        <begin position="582"/>
        <end position="600"/>
    </location>
</feature>
<feature type="region of interest" description="Disordered" evidence="2">
    <location>
        <begin position="224"/>
        <end position="244"/>
    </location>
</feature>
<gene>
    <name evidence="4" type="ORF">THASP1DRAFT_28444</name>
</gene>
<evidence type="ECO:0000259" key="3">
    <source>
        <dbReference type="Pfam" id="PF15456"/>
    </source>
</evidence>
<feature type="compositionally biased region" description="Polar residues" evidence="2">
    <location>
        <begin position="784"/>
        <end position="802"/>
    </location>
</feature>
<proteinExistence type="predicted"/>
<dbReference type="Proteomes" id="UP000271241">
    <property type="component" value="Unassembled WGS sequence"/>
</dbReference>
<feature type="compositionally biased region" description="Polar residues" evidence="2">
    <location>
        <begin position="820"/>
        <end position="829"/>
    </location>
</feature>
<dbReference type="STRING" id="78915.A0A4V1IX43"/>
<dbReference type="Pfam" id="PF15456">
    <property type="entry name" value="Uds1"/>
    <property type="match status" value="1"/>
</dbReference>
<keyword evidence="5" id="KW-1185">Reference proteome</keyword>
<evidence type="ECO:0000256" key="2">
    <source>
        <dbReference type="SAM" id="MobiDB-lite"/>
    </source>
</evidence>
<sequence>MLQARVGILRDAHAKEARILDCAVSLLELHRSKKNKRAERKAVDELQIAHEKVDKVLLDLWRLSSRVSEVRAQLNCHQSAVLRAGLKRVDEMNRRLLAARERRRKSVVASVYLSDADISLMDGIAEDAAAQGGQAGGATLKSMHPHSRALMLAEERIKELEVALMETNEELEQARCDAEGAKRACEAEASSSAEARYQVHEVERILSMILPSDGESLADIERASDQTPDMHTRGSESPSTSARMLRRLGRVQEEVEGYRGRIRQLEEQAMEQPHPSADTSLELRADNTSLSSREDSHATAQSAEIQAAMAALQAEKCALEEETAHLREQLEARTNEAEDLREQLDETCRDVRDLELCQESIVAPLQELYEVLPPADNDLPEGDDTQGFSFPGFLSRVETLMMEHERVYNELSCIQRLNTPNLHGNSGTASERVSIATSASRNSQVSIPAPASVNSRRPSYAGTVASSARISACGDPDLEHVQDMLLQEINERSVSPDATALSQTNGYSDAYYNDSDNTVRLEGMHAGQGFTESVTQPSGPSLATFSVDTMGPTAASSNTSMARQTPPITVTTLSRDMHSHQTFSYTTESTPSPALGTRSNRNSDDSGGVDSDDSTDAAHLATPRGHPAAVAARAMGLTASTASSAADMSLDEFKFGSVDSYFTATSMPGSRERSLLMVDDSDQEHEDQTAYSAHVPANDSSMQAMITSNAYANVEQSMQAGYDGRTAGEMALTDHIATHYGSLTSEDSASGLLDGLPPALKNGHALASRSFDASAQAHGHADESSMSTHSASPRQTTHQSALPSPVAPHLDSSLIHHEPTSPSAVSTANWPSMRSQFRSRLSLVVSDESGLDRLLEQLDAYVASSH</sequence>
<accession>A0A4V1IX43</accession>
<reference evidence="5" key="1">
    <citation type="journal article" date="2018" name="Nat. Microbiol.">
        <title>Leveraging single-cell genomics to expand the fungal tree of life.</title>
        <authorList>
            <person name="Ahrendt S.R."/>
            <person name="Quandt C.A."/>
            <person name="Ciobanu D."/>
            <person name="Clum A."/>
            <person name="Salamov A."/>
            <person name="Andreopoulos B."/>
            <person name="Cheng J.F."/>
            <person name="Woyke T."/>
            <person name="Pelin A."/>
            <person name="Henrissat B."/>
            <person name="Reynolds N.K."/>
            <person name="Benny G.L."/>
            <person name="Smith M.E."/>
            <person name="James T.Y."/>
            <person name="Grigoriev I.V."/>
        </authorList>
    </citation>
    <scope>NUCLEOTIDE SEQUENCE [LARGE SCALE GENOMIC DNA]</scope>
    <source>
        <strain evidence="5">RSA 1356</strain>
    </source>
</reference>
<feature type="compositionally biased region" description="Basic and acidic residues" evidence="2">
    <location>
        <begin position="224"/>
        <end position="234"/>
    </location>
</feature>
<evidence type="ECO:0000256" key="1">
    <source>
        <dbReference type="SAM" id="Coils"/>
    </source>
</evidence>
<feature type="coiled-coil region" evidence="1">
    <location>
        <begin position="323"/>
        <end position="357"/>
    </location>
</feature>
<dbReference type="EMBL" id="KZ992490">
    <property type="protein sequence ID" value="RKP09759.1"/>
    <property type="molecule type" value="Genomic_DNA"/>
</dbReference>
<dbReference type="AlphaFoldDB" id="A0A4V1IX43"/>
<keyword evidence="1" id="KW-0175">Coiled coil</keyword>
<evidence type="ECO:0000313" key="4">
    <source>
        <dbReference type="EMBL" id="RKP09759.1"/>
    </source>
</evidence>